<dbReference type="InterPro" id="IPR032812">
    <property type="entry name" value="SbsA_Ig"/>
</dbReference>
<evidence type="ECO:0000313" key="5">
    <source>
        <dbReference type="EMBL" id="MFH6983200.1"/>
    </source>
</evidence>
<dbReference type="EMBL" id="JBIPKE010000014">
    <property type="protein sequence ID" value="MFH6983200.1"/>
    <property type="molecule type" value="Genomic_DNA"/>
</dbReference>
<keyword evidence="1 3" id="KW-0732">Signal</keyword>
<dbReference type="Pfam" id="PF00932">
    <property type="entry name" value="LTD"/>
    <property type="match status" value="6"/>
</dbReference>
<feature type="signal peptide" evidence="3">
    <location>
        <begin position="1"/>
        <end position="18"/>
    </location>
</feature>
<dbReference type="InterPro" id="IPR001322">
    <property type="entry name" value="Lamin_tail_dom"/>
</dbReference>
<feature type="chain" id="PRO_5046363002" evidence="3">
    <location>
        <begin position="19"/>
        <end position="2819"/>
    </location>
</feature>
<name>A0ABW7N6G6_9BACT</name>
<dbReference type="PROSITE" id="PS51841">
    <property type="entry name" value="LTD"/>
    <property type="match status" value="5"/>
</dbReference>
<evidence type="ECO:0000256" key="3">
    <source>
        <dbReference type="SAM" id="SignalP"/>
    </source>
</evidence>
<evidence type="ECO:0000256" key="1">
    <source>
        <dbReference type="ARBA" id="ARBA00022729"/>
    </source>
</evidence>
<dbReference type="Gene3D" id="2.60.40.1220">
    <property type="match status" value="11"/>
</dbReference>
<organism evidence="5 6">
    <name type="scientific">Marinoscillum luteum</name>
    <dbReference type="NCBI Taxonomy" id="861051"/>
    <lineage>
        <taxon>Bacteria</taxon>
        <taxon>Pseudomonadati</taxon>
        <taxon>Bacteroidota</taxon>
        <taxon>Cytophagia</taxon>
        <taxon>Cytophagales</taxon>
        <taxon>Reichenbachiellaceae</taxon>
        <taxon>Marinoscillum</taxon>
    </lineage>
</organism>
<dbReference type="InterPro" id="IPR036415">
    <property type="entry name" value="Lamin_tail_dom_sf"/>
</dbReference>
<dbReference type="RefSeq" id="WP_395416763.1">
    <property type="nucleotide sequence ID" value="NZ_JBIPKE010000014.1"/>
</dbReference>
<dbReference type="Gene3D" id="2.60.40.4070">
    <property type="match status" value="1"/>
</dbReference>
<accession>A0ABW7N6G6</accession>
<feature type="region of interest" description="Disordered" evidence="2">
    <location>
        <begin position="1897"/>
        <end position="1933"/>
    </location>
</feature>
<feature type="compositionally biased region" description="Polar residues" evidence="2">
    <location>
        <begin position="1903"/>
        <end position="1921"/>
    </location>
</feature>
<feature type="domain" description="LTD" evidence="4">
    <location>
        <begin position="580"/>
        <end position="699"/>
    </location>
</feature>
<dbReference type="InterPro" id="IPR014755">
    <property type="entry name" value="Cu-Rt/internalin_Ig-like"/>
</dbReference>
<reference evidence="5 6" key="1">
    <citation type="journal article" date="2013" name="Int. J. Syst. Evol. Microbiol.">
        <title>Marinoscillum luteum sp. nov., isolated from marine sediment.</title>
        <authorList>
            <person name="Cha I.T."/>
            <person name="Park S.J."/>
            <person name="Kim S.J."/>
            <person name="Kim J.G."/>
            <person name="Jung M.Y."/>
            <person name="Shin K.S."/>
            <person name="Kwon K.K."/>
            <person name="Yang S.H."/>
            <person name="Seo Y.S."/>
            <person name="Rhee S.K."/>
        </authorList>
    </citation>
    <scope>NUCLEOTIDE SEQUENCE [LARGE SCALE GENOMIC DNA]</scope>
    <source>
        <strain evidence="5 6">KCTC 23939</strain>
    </source>
</reference>
<feature type="compositionally biased region" description="Polar residues" evidence="2">
    <location>
        <begin position="2162"/>
        <end position="2179"/>
    </location>
</feature>
<dbReference type="SUPFAM" id="SSF74853">
    <property type="entry name" value="Lamin A/C globular tail domain"/>
    <property type="match status" value="3"/>
</dbReference>
<evidence type="ECO:0000259" key="4">
    <source>
        <dbReference type="PROSITE" id="PS51841"/>
    </source>
</evidence>
<feature type="region of interest" description="Disordered" evidence="2">
    <location>
        <begin position="2160"/>
        <end position="2179"/>
    </location>
</feature>
<feature type="domain" description="LTD" evidence="4">
    <location>
        <begin position="1755"/>
        <end position="1868"/>
    </location>
</feature>
<feature type="domain" description="LTD" evidence="4">
    <location>
        <begin position="2532"/>
        <end position="2659"/>
    </location>
</feature>
<protein>
    <submittedName>
        <fullName evidence="5">Lamin tail domain-containing protein</fullName>
    </submittedName>
</protein>
<evidence type="ECO:0000313" key="6">
    <source>
        <dbReference type="Proteomes" id="UP001610063"/>
    </source>
</evidence>
<dbReference type="Pfam" id="PF13205">
    <property type="entry name" value="Big_5"/>
    <property type="match status" value="1"/>
</dbReference>
<comment type="caution">
    <text evidence="5">The sequence shown here is derived from an EMBL/GenBank/DDBJ whole genome shotgun (WGS) entry which is preliminary data.</text>
</comment>
<proteinExistence type="predicted"/>
<dbReference type="Proteomes" id="UP001610063">
    <property type="component" value="Unassembled WGS sequence"/>
</dbReference>
<feature type="domain" description="LTD" evidence="4">
    <location>
        <begin position="2014"/>
        <end position="2132"/>
    </location>
</feature>
<evidence type="ECO:0000256" key="2">
    <source>
        <dbReference type="SAM" id="MobiDB-lite"/>
    </source>
</evidence>
<keyword evidence="6" id="KW-1185">Reference proteome</keyword>
<gene>
    <name evidence="5" type="ORF">ACHKAR_07110</name>
</gene>
<sequence>MALRTTLLLIILINSVYGYTQVTDNFSDGDFTNDPTWSGDDSYFVVTEDNRLNSNGPSDAASVLHLSTVSSVMDYTIWEFLLDLNFNGTTSNFFRIYLTSDKLDLEDNPTGYFIQMGQTSADFIKLFRNDAGTVQEIAQGTTGFSSSIIGEVRIRVIRDVLGNWTIYADPNGAQDFQLEASVLDNTYTSTNYFGVYFQYSTTSRYDDFGFDDLVISQLEMDTVEVLSATEVVVYFNQPIDQTDAETTGSYTLPGYTVSSATQSSVSDSVVTLTLDGGTPLVTGDYTLTVTSALTRNSDATYDFSYTQLQLQSALTLSETEMLLTFNDDLEETSAETLTNYTIDNGIGQPAGVSLNEDRSQVTLTLSNSLYEGTTFELTLSGIENKIGNSVFAGTEDFTFVIPVVIDSAAAQSQNTVLVMFNKPLNETIAEDVLNYSLSGSLGNPISATLQDESQSVELTFSADFGDDNYVLTINDVEDLDGNVIAENSTISFSYLHLDIASVAQIGDESVRITFNQEVDESTAEMVGNYSLSEMGSPTLASRSSEDLSEVTLTWDELFNSVYIVSVTGISNQIQNSEPSELSAQLAISKASDYRQLLITEIMADPTPVVGLPDAEYVEIYNPGSFSINLEGFELNDEPLDSFILQPGAYALLTDDSNLAAFGVTNGIAITSFDALTNSGETVYLRDQFGNLLDSVTYALSWYRSDAKDDGGYALELIDPLQPCSDSQNWIASVHSNGGTPGAQNSVFDDQDTSAPQILSVTALSDNQLTVVFSEPMEASSVTTESFDLEGYTFTTVSAVSYTTFSLQLSADLISERSYTLTVSNVSDCRGNILTDQNISFYHDARPPQFSRVQVLTSQTVALIFSEPLNEAIAENEANYSITGYTVDQALLQDSATHRVHVSFNEEFELEANYSLTYSQLEDTLGNALVTANASFEYQDQIDTAYVVAPNLLALRFTEALESTSATSFVNYWLEDAKSRPVEIALSESDPKLVHLAFGANFSENKDLRIFISNIKKSIDNSSLVTPAYTFKYDTRAATIASLLVKNDSQLIITWSEPMEVQTATTSSYYELEDDEQPIEILQLSDTEYELTFANHFEIEGQKRLSARGMKDRYGVEVTTTRNVDFTYDPRPPSINMVRLIDPQRLKISFSEKVSLGSATSLTNYTMEGENPLAAELLGPDSAKVVLTFSSIESKPEGQLIAIGLSDQVGNISDADTILVNTQNPNMVSLVPETDSSFVLTYSHSMNPVAFEKSSYSLDGFTIAEVSQRDDYSAVFTVHEEFTEGDSLKLTSDTVEGANNELVLSPFVSARFTSYFEGYDLLDEQTLWVRFDTEFSSISKTVFTIEGNSISLVNIDPEEPGSVRVLLSTPLEPNVPLMLEWAGIFDKFGRRLPDYRLSVERDTQKPEVSDLESEYLGKLTLTFTEPMDESSLKAISNYRLLGKGHPAAITVVDDHTALLDFDNGLEVGVGYDLLILPISDVAGNYSVQDTVAFSYQPPAFPEYGDIVINELMIDPSPAVGLPEVEYIELFNASSQAYDLRGLKIGDPSVETILPAYVLDPESYVLIVATSSKSLFSGSNILGISGFPSLGNTGDHVLLKTIFGDLVDDVNYETSWYGDPLKDDGGYSLERIDPWGMCPEGVNWQASTHSLGGSPGEENSVYRTGSDAGLPMIEGFMALSTSQFQISFDEPMDSSSLLTMIITMAGFEIEERTVGGDYFTELTFSLSTPVALGETYELEVSGASDCSGNLMEPETISVGFGRAPVSGDLIITEIMSDPDPVVGLPNSEFIEVYNATDELISLSGVRLRDATSSTTLPDVNVPGGTYFILCPSTQVAAFSSYGLTVGVTSWPSLNNTGEALSLYKDVTIEAVAYSNKWYSSDEKSDGGYSLEIINPTGSCPGGANWSESNDPSGGTPGRQNSVHSLEPDSEVPVLKSYSTPDELTIRFTFSEPMDSASLMGATVEGVTLSSRVVTTADFDELEVTLSDPLPKGSLVEITISGASDCSGNPMEPETFEVGFGKAPAPGDLIITEIMSDPDPVVGLPNSEFIEVYNATDELISLSGVRLRDATSSTTLPDVNVPGGTYFILCPSTQVAAFSPYGLTVGVTSWPSLNNTGEQLSLFKDVTIAAVTYSNDWYENSEKSDGGYSLELINPFGVCPGGANWSETNDPSGGTPGRQNSVYSLEPDSEAPKVISLEVLDETTIRFTFSESMDSESLLGAGITGLSVSETRLVDQDFTMLEVLLSSPLPKGVSVEVALSGPSDCSGNPMTARTFVVGLGDIPGFNDLLITEIMADPEPVAGLPNSEYFELYNASDRLLTLKDVELHDATSTVTLPAVVIPPGGYWFFTPSSSLGLYGEVTNQSAVSGWTTLNNTGESLSLWHDSQLVFQITYSDDWHDSNEKSGGGYSLEMKDLSNPCGGSLNWGSSMASAGGTPGRENSNAESVPDNFGPNLTGAFAIAADTLLLIFDEGLDPDVTASIELSFDPELSYHTSILNADRTEVKVALNGELKMNQSYGLTVMGVTDCKGNEIRKNTASLVLPDEAVADELILNEILFDPRPEGVDFVEVHNRSEKYIDLQGWGIGRLTEDLQTRWISQRYILKPGGFVAITTDSVIVKNQYPQGVNKQFLQISSLPTLPNDAGTVVLSSPTGEIVDQFSYEDDFHLSFLESVDGVSLERISADGLTQDANNWTSASSAAGYATPGYINSQAFEARTSNARVTIDPKVFVPGSANPAHQSFTTINYQFDKGGQFANITVYNQMGQPVAELARGTSLGTSGFVRWDGTTGAGDRVRMGYYVVFFELYDGSGSKQILKETVVVGR</sequence>
<feature type="domain" description="LTD" evidence="4">
    <location>
        <begin position="1490"/>
        <end position="1644"/>
    </location>
</feature>